<organism evidence="1">
    <name type="scientific">Arundo donax</name>
    <name type="common">Giant reed</name>
    <name type="synonym">Donax arundinaceus</name>
    <dbReference type="NCBI Taxonomy" id="35708"/>
    <lineage>
        <taxon>Eukaryota</taxon>
        <taxon>Viridiplantae</taxon>
        <taxon>Streptophyta</taxon>
        <taxon>Embryophyta</taxon>
        <taxon>Tracheophyta</taxon>
        <taxon>Spermatophyta</taxon>
        <taxon>Magnoliopsida</taxon>
        <taxon>Liliopsida</taxon>
        <taxon>Poales</taxon>
        <taxon>Poaceae</taxon>
        <taxon>PACMAD clade</taxon>
        <taxon>Arundinoideae</taxon>
        <taxon>Arundineae</taxon>
        <taxon>Arundo</taxon>
    </lineage>
</organism>
<reference evidence="1" key="2">
    <citation type="journal article" date="2015" name="Data Brief">
        <title>Shoot transcriptome of the giant reed, Arundo donax.</title>
        <authorList>
            <person name="Barrero R.A."/>
            <person name="Guerrero F.D."/>
            <person name="Moolhuijzen P."/>
            <person name="Goolsby J.A."/>
            <person name="Tidwell J."/>
            <person name="Bellgard S.E."/>
            <person name="Bellgard M.I."/>
        </authorList>
    </citation>
    <scope>NUCLEOTIDE SEQUENCE</scope>
    <source>
        <tissue evidence="1">Shoot tissue taken approximately 20 cm above the soil surface</tissue>
    </source>
</reference>
<proteinExistence type="predicted"/>
<accession>A0A0A9C970</accession>
<name>A0A0A9C970_ARUDO</name>
<sequence>MYNFLEIWEIRHWSAIKVRAGFSNIPFKQFISLGDSTYCHCSSGS</sequence>
<reference evidence="1" key="1">
    <citation type="submission" date="2014-09" db="EMBL/GenBank/DDBJ databases">
        <authorList>
            <person name="Magalhaes I.L.F."/>
            <person name="Oliveira U."/>
            <person name="Santos F.R."/>
            <person name="Vidigal T.H.D.A."/>
            <person name="Brescovit A.D."/>
            <person name="Santos A.J."/>
        </authorList>
    </citation>
    <scope>NUCLEOTIDE SEQUENCE</scope>
    <source>
        <tissue evidence="1">Shoot tissue taken approximately 20 cm above the soil surface</tissue>
    </source>
</reference>
<protein>
    <submittedName>
        <fullName evidence="1">Uncharacterized protein</fullName>
    </submittedName>
</protein>
<evidence type="ECO:0000313" key="1">
    <source>
        <dbReference type="EMBL" id="JAD69955.1"/>
    </source>
</evidence>
<dbReference type="AlphaFoldDB" id="A0A0A9C970"/>
<dbReference type="EMBL" id="GBRH01227940">
    <property type="protein sequence ID" value="JAD69955.1"/>
    <property type="molecule type" value="Transcribed_RNA"/>
</dbReference>